<name>A0A7C9MGM8_9RHOB</name>
<keyword evidence="2" id="KW-1185">Reference proteome</keyword>
<dbReference type="Gene3D" id="3.30.70.100">
    <property type="match status" value="1"/>
</dbReference>
<evidence type="ECO:0000313" key="1">
    <source>
        <dbReference type="EMBL" id="MXQ08456.1"/>
    </source>
</evidence>
<dbReference type="EMBL" id="WUPT01000002">
    <property type="protein sequence ID" value="MXQ08456.1"/>
    <property type="molecule type" value="Genomic_DNA"/>
</dbReference>
<dbReference type="AlphaFoldDB" id="A0A7C9MGM8"/>
<dbReference type="SUPFAM" id="SSF54909">
    <property type="entry name" value="Dimeric alpha+beta barrel"/>
    <property type="match status" value="1"/>
</dbReference>
<organism evidence="1 2">
    <name type="scientific">Kangsaoukella pontilimi</name>
    <dbReference type="NCBI Taxonomy" id="2691042"/>
    <lineage>
        <taxon>Bacteria</taxon>
        <taxon>Pseudomonadati</taxon>
        <taxon>Pseudomonadota</taxon>
        <taxon>Alphaproteobacteria</taxon>
        <taxon>Rhodobacterales</taxon>
        <taxon>Paracoccaceae</taxon>
        <taxon>Kangsaoukella</taxon>
    </lineage>
</organism>
<reference evidence="1 2" key="1">
    <citation type="submission" date="2019-12" db="EMBL/GenBank/DDBJ databases">
        <authorList>
            <person name="Lee S.D."/>
        </authorList>
    </citation>
    <scope>NUCLEOTIDE SEQUENCE [LARGE SCALE GENOMIC DNA]</scope>
    <source>
        <strain evidence="1 2">GH1-50</strain>
    </source>
</reference>
<dbReference type="InterPro" id="IPR011008">
    <property type="entry name" value="Dimeric_a/b-barrel"/>
</dbReference>
<proteinExistence type="predicted"/>
<protein>
    <submittedName>
        <fullName evidence="1">DUF1330 domain-containing protein</fullName>
    </submittedName>
</protein>
<reference evidence="1 2" key="2">
    <citation type="submission" date="2020-03" db="EMBL/GenBank/DDBJ databases">
        <title>Kangsaoukella pontilimi gen. nov., sp. nov., a new member of the family Rhodobacteraceae isolated from a tidal mudflat.</title>
        <authorList>
            <person name="Kim I.S."/>
        </authorList>
    </citation>
    <scope>NUCLEOTIDE SEQUENCE [LARGE SCALE GENOMIC DNA]</scope>
    <source>
        <strain evidence="1 2">GH1-50</strain>
    </source>
</reference>
<comment type="caution">
    <text evidence="1">The sequence shown here is derived from an EMBL/GenBank/DDBJ whole genome shotgun (WGS) entry which is preliminary data.</text>
</comment>
<dbReference type="RefSeq" id="WP_160764379.1">
    <property type="nucleotide sequence ID" value="NZ_WUPT01000002.1"/>
</dbReference>
<dbReference type="Proteomes" id="UP000480350">
    <property type="component" value="Unassembled WGS sequence"/>
</dbReference>
<evidence type="ECO:0000313" key="2">
    <source>
        <dbReference type="Proteomes" id="UP000480350"/>
    </source>
</evidence>
<accession>A0A7C9MGM8</accession>
<sequence>MTVPCLQPTEAQAVALLSRGIEGPVVMLNLLRFRGVADYTATPLLAPDEPISGSAAFDLYVDATRPHLERSGGTILFSGAGGPFFIGPEAEQWDRAMLIRQASVQAFIGWATDEAYLDGIGHRTAALLDSRLLPLVPDGVTLASD</sequence>
<gene>
    <name evidence="1" type="ORF">GQ651_11420</name>
</gene>